<dbReference type="AlphaFoldDB" id="A0A0B1S1L7"/>
<evidence type="ECO:0000259" key="1">
    <source>
        <dbReference type="Pfam" id="PF00078"/>
    </source>
</evidence>
<reference evidence="2 3" key="1">
    <citation type="submission" date="2014-03" db="EMBL/GenBank/DDBJ databases">
        <title>Draft genome of the hookworm Oesophagostomum dentatum.</title>
        <authorList>
            <person name="Mitreva M."/>
        </authorList>
    </citation>
    <scope>NUCLEOTIDE SEQUENCE [LARGE SCALE GENOMIC DNA]</scope>
    <source>
        <strain evidence="2 3">OD-Hann</strain>
    </source>
</reference>
<dbReference type="InterPro" id="IPR043502">
    <property type="entry name" value="DNA/RNA_pol_sf"/>
</dbReference>
<organism evidence="2 3">
    <name type="scientific">Oesophagostomum dentatum</name>
    <name type="common">Nodular worm</name>
    <dbReference type="NCBI Taxonomy" id="61180"/>
    <lineage>
        <taxon>Eukaryota</taxon>
        <taxon>Metazoa</taxon>
        <taxon>Ecdysozoa</taxon>
        <taxon>Nematoda</taxon>
        <taxon>Chromadorea</taxon>
        <taxon>Rhabditida</taxon>
        <taxon>Rhabditina</taxon>
        <taxon>Rhabditomorpha</taxon>
        <taxon>Strongyloidea</taxon>
        <taxon>Strongylidae</taxon>
        <taxon>Oesophagostomum</taxon>
    </lineage>
</organism>
<gene>
    <name evidence="2" type="ORF">OESDEN_23285</name>
</gene>
<dbReference type="Gene3D" id="3.30.70.270">
    <property type="match status" value="1"/>
</dbReference>
<evidence type="ECO:0000313" key="2">
    <source>
        <dbReference type="EMBL" id="KHJ77095.1"/>
    </source>
</evidence>
<sequence length="101" mass="11779">MLSRSIRIHSNAHGSQRRTSYFPTNNDDFKKYLRTRVFIYIDDLIITSETAEQHLVDIDEVLGKIELTGMKLKASKCEFARDEIKIFGFVTKQRRNKTKPG</sequence>
<dbReference type="OrthoDB" id="5854609at2759"/>
<dbReference type="InterPro" id="IPR043128">
    <property type="entry name" value="Rev_trsase/Diguanyl_cyclase"/>
</dbReference>
<dbReference type="Proteomes" id="UP000053660">
    <property type="component" value="Unassembled WGS sequence"/>
</dbReference>
<name>A0A0B1S1L7_OESDE</name>
<keyword evidence="3" id="KW-1185">Reference proteome</keyword>
<evidence type="ECO:0000313" key="3">
    <source>
        <dbReference type="Proteomes" id="UP000053660"/>
    </source>
</evidence>
<accession>A0A0B1S1L7</accession>
<proteinExistence type="predicted"/>
<dbReference type="SUPFAM" id="SSF56672">
    <property type="entry name" value="DNA/RNA polymerases"/>
    <property type="match status" value="1"/>
</dbReference>
<dbReference type="InterPro" id="IPR000477">
    <property type="entry name" value="RT_dom"/>
</dbReference>
<dbReference type="Pfam" id="PF00078">
    <property type="entry name" value="RVT_1"/>
    <property type="match status" value="1"/>
</dbReference>
<dbReference type="EMBL" id="KN611103">
    <property type="protein sequence ID" value="KHJ77095.1"/>
    <property type="molecule type" value="Genomic_DNA"/>
</dbReference>
<protein>
    <recommendedName>
        <fullName evidence="1">Reverse transcriptase domain-containing protein</fullName>
    </recommendedName>
</protein>
<feature type="domain" description="Reverse transcriptase" evidence="1">
    <location>
        <begin position="33"/>
        <end position="89"/>
    </location>
</feature>